<proteinExistence type="predicted"/>
<dbReference type="Proteomes" id="UP000000304">
    <property type="component" value="Unassembled WGS sequence"/>
</dbReference>
<dbReference type="InterPro" id="IPR056382">
    <property type="entry name" value="DHX34_Znf-C2H2"/>
</dbReference>
<name>B4NUQ7_DROSI</name>
<dbReference type="OrthoDB" id="3363059at2759"/>
<feature type="compositionally biased region" description="Low complexity" evidence="1">
    <location>
        <begin position="75"/>
        <end position="93"/>
    </location>
</feature>
<evidence type="ECO:0000313" key="3">
    <source>
        <dbReference type="EMBL" id="EDX16704.1"/>
    </source>
</evidence>
<protein>
    <submittedName>
        <fullName evidence="3">GD24460</fullName>
    </submittedName>
</protein>
<organism evidence="3 4">
    <name type="scientific">Drosophila simulans</name>
    <name type="common">Fruit fly</name>
    <dbReference type="NCBI Taxonomy" id="7240"/>
    <lineage>
        <taxon>Eukaryota</taxon>
        <taxon>Metazoa</taxon>
        <taxon>Ecdysozoa</taxon>
        <taxon>Arthropoda</taxon>
        <taxon>Hexapoda</taxon>
        <taxon>Insecta</taxon>
        <taxon>Pterygota</taxon>
        <taxon>Neoptera</taxon>
        <taxon>Endopterygota</taxon>
        <taxon>Diptera</taxon>
        <taxon>Brachycera</taxon>
        <taxon>Muscomorpha</taxon>
        <taxon>Ephydroidea</taxon>
        <taxon>Drosophilidae</taxon>
        <taxon>Drosophila</taxon>
        <taxon>Sophophora</taxon>
    </lineage>
</organism>
<sequence length="123" mass="13669">MTPTKKRARLTYRSTWCTAAWSNSSGRRPWTRLFGRALAVYALRFRAQGVRCARAAGAPTQCKGRKARESGMAKTTSTESSTDAASSSSSHSSGGFYCNSCKRELRLTKIDILRHKKQCRNSK</sequence>
<evidence type="ECO:0000256" key="1">
    <source>
        <dbReference type="SAM" id="MobiDB-lite"/>
    </source>
</evidence>
<dbReference type="Pfam" id="PF24485">
    <property type="entry name" value="zf-C2H2_DHX34"/>
    <property type="match status" value="1"/>
</dbReference>
<feature type="region of interest" description="Disordered" evidence="1">
    <location>
        <begin position="63"/>
        <end position="97"/>
    </location>
</feature>
<reference evidence="3 4" key="1">
    <citation type="journal article" date="2007" name="Nature">
        <title>Evolution of genes and genomes on the Drosophila phylogeny.</title>
        <authorList>
            <consortium name="Drosophila 12 Genomes Consortium"/>
            <person name="Clark A.G."/>
            <person name="Eisen M.B."/>
            <person name="Smith D.R."/>
            <person name="Bergman C.M."/>
            <person name="Oliver B."/>
            <person name="Markow T.A."/>
            <person name="Kaufman T.C."/>
            <person name="Kellis M."/>
            <person name="Gelbart W."/>
            <person name="Iyer V.N."/>
            <person name="Pollard D.A."/>
            <person name="Sackton T.B."/>
            <person name="Larracuente A.M."/>
            <person name="Singh N.D."/>
            <person name="Abad J.P."/>
            <person name="Abt D.N."/>
            <person name="Adryan B."/>
            <person name="Aguade M."/>
            <person name="Akashi H."/>
            <person name="Anderson W.W."/>
            <person name="Aquadro C.F."/>
            <person name="Ardell D.H."/>
            <person name="Arguello R."/>
            <person name="Artieri C.G."/>
            <person name="Barbash D.A."/>
            <person name="Barker D."/>
            <person name="Barsanti P."/>
            <person name="Batterham P."/>
            <person name="Batzoglou S."/>
            <person name="Begun D."/>
            <person name="Bhutkar A."/>
            <person name="Blanco E."/>
            <person name="Bosak S.A."/>
            <person name="Bradley R.K."/>
            <person name="Brand A.D."/>
            <person name="Brent M.R."/>
            <person name="Brooks A.N."/>
            <person name="Brown R.H."/>
            <person name="Butlin R.K."/>
            <person name="Caggese C."/>
            <person name="Calvi B.R."/>
            <person name="Bernardo de Carvalho A."/>
            <person name="Caspi A."/>
            <person name="Castrezana S."/>
            <person name="Celniker S.E."/>
            <person name="Chang J.L."/>
            <person name="Chapple C."/>
            <person name="Chatterji S."/>
            <person name="Chinwalla A."/>
            <person name="Civetta A."/>
            <person name="Clifton S.W."/>
            <person name="Comeron J.M."/>
            <person name="Costello J.C."/>
            <person name="Coyne J.A."/>
            <person name="Daub J."/>
            <person name="David R.G."/>
            <person name="Delcher A.L."/>
            <person name="Delehaunty K."/>
            <person name="Do C.B."/>
            <person name="Ebling H."/>
            <person name="Edwards K."/>
            <person name="Eickbush T."/>
            <person name="Evans J.D."/>
            <person name="Filipski A."/>
            <person name="Findeiss S."/>
            <person name="Freyhult E."/>
            <person name="Fulton L."/>
            <person name="Fulton R."/>
            <person name="Garcia A.C."/>
            <person name="Gardiner A."/>
            <person name="Garfield D.A."/>
            <person name="Garvin B.E."/>
            <person name="Gibson G."/>
            <person name="Gilbert D."/>
            <person name="Gnerre S."/>
            <person name="Godfrey J."/>
            <person name="Good R."/>
            <person name="Gotea V."/>
            <person name="Gravely B."/>
            <person name="Greenberg A.J."/>
            <person name="Griffiths-Jones S."/>
            <person name="Gross S."/>
            <person name="Guigo R."/>
            <person name="Gustafson E.A."/>
            <person name="Haerty W."/>
            <person name="Hahn M.W."/>
            <person name="Halligan D.L."/>
            <person name="Halpern A.L."/>
            <person name="Halter G.M."/>
            <person name="Han M.V."/>
            <person name="Heger A."/>
            <person name="Hillier L."/>
            <person name="Hinrichs A.S."/>
            <person name="Holmes I."/>
            <person name="Hoskins R.A."/>
            <person name="Hubisz M.J."/>
            <person name="Hultmark D."/>
            <person name="Huntley M.A."/>
            <person name="Jaffe D.B."/>
            <person name="Jagadeeshan S."/>
            <person name="Jeck W.R."/>
            <person name="Johnson J."/>
            <person name="Jones C.D."/>
            <person name="Jordan W.C."/>
            <person name="Karpen G.H."/>
            <person name="Kataoka E."/>
            <person name="Keightley P.D."/>
            <person name="Kheradpour P."/>
            <person name="Kirkness E.F."/>
            <person name="Koerich L.B."/>
            <person name="Kristiansen K."/>
            <person name="Kudrna D."/>
            <person name="Kulathinal R.J."/>
            <person name="Kumar S."/>
            <person name="Kwok R."/>
            <person name="Lander E."/>
            <person name="Langley C.H."/>
            <person name="Lapoint R."/>
            <person name="Lazzaro B.P."/>
            <person name="Lee S.J."/>
            <person name="Levesque L."/>
            <person name="Li R."/>
            <person name="Lin C.F."/>
            <person name="Lin M.F."/>
            <person name="Lindblad-Toh K."/>
            <person name="Llopart A."/>
            <person name="Long M."/>
            <person name="Low L."/>
            <person name="Lozovsky E."/>
            <person name="Lu J."/>
            <person name="Luo M."/>
            <person name="Machado C.A."/>
            <person name="Makalowski W."/>
            <person name="Marzo M."/>
            <person name="Matsuda M."/>
            <person name="Matzkin L."/>
            <person name="McAllister B."/>
            <person name="McBride C.S."/>
            <person name="McKernan B."/>
            <person name="McKernan K."/>
            <person name="Mendez-Lago M."/>
            <person name="Minx P."/>
            <person name="Mollenhauer M.U."/>
            <person name="Montooth K."/>
            <person name="Mount S.M."/>
            <person name="Mu X."/>
            <person name="Myers E."/>
            <person name="Negre B."/>
            <person name="Newfeld S."/>
            <person name="Nielsen R."/>
            <person name="Noor M.A."/>
            <person name="O'Grady P."/>
            <person name="Pachter L."/>
            <person name="Papaceit M."/>
            <person name="Parisi M.J."/>
            <person name="Parisi M."/>
            <person name="Parts L."/>
            <person name="Pedersen J.S."/>
            <person name="Pesole G."/>
            <person name="Phillippy A.M."/>
            <person name="Ponting C.P."/>
            <person name="Pop M."/>
            <person name="Porcelli D."/>
            <person name="Powell J.R."/>
            <person name="Prohaska S."/>
            <person name="Pruitt K."/>
            <person name="Puig M."/>
            <person name="Quesneville H."/>
            <person name="Ram K.R."/>
            <person name="Rand D."/>
            <person name="Rasmussen M.D."/>
            <person name="Reed L.K."/>
            <person name="Reenan R."/>
            <person name="Reily A."/>
            <person name="Remington K.A."/>
            <person name="Rieger T.T."/>
            <person name="Ritchie M.G."/>
            <person name="Robin C."/>
            <person name="Rogers Y.H."/>
            <person name="Rohde C."/>
            <person name="Rozas J."/>
            <person name="Rubenfield M.J."/>
            <person name="Ruiz A."/>
            <person name="Russo S."/>
            <person name="Salzberg S.L."/>
            <person name="Sanchez-Gracia A."/>
            <person name="Saranga D.J."/>
            <person name="Sato H."/>
            <person name="Schaeffer S.W."/>
            <person name="Schatz M.C."/>
            <person name="Schlenke T."/>
            <person name="Schwartz R."/>
            <person name="Segarra C."/>
            <person name="Singh R.S."/>
            <person name="Sirot L."/>
            <person name="Sirota M."/>
            <person name="Sisneros N.B."/>
            <person name="Smith C.D."/>
            <person name="Smith T.F."/>
            <person name="Spieth J."/>
            <person name="Stage D.E."/>
            <person name="Stark A."/>
            <person name="Stephan W."/>
            <person name="Strausberg R.L."/>
            <person name="Strempel S."/>
            <person name="Sturgill D."/>
            <person name="Sutton G."/>
            <person name="Sutton G.G."/>
            <person name="Tao W."/>
            <person name="Teichmann S."/>
            <person name="Tobari Y.N."/>
            <person name="Tomimura Y."/>
            <person name="Tsolas J.M."/>
            <person name="Valente V.L."/>
            <person name="Venter E."/>
            <person name="Venter J.C."/>
            <person name="Vicario S."/>
            <person name="Vieira F.G."/>
            <person name="Vilella A.J."/>
            <person name="Villasante A."/>
            <person name="Walenz B."/>
            <person name="Wang J."/>
            <person name="Wasserman M."/>
            <person name="Watts T."/>
            <person name="Wilson D."/>
            <person name="Wilson R.K."/>
            <person name="Wing R.A."/>
            <person name="Wolfner M.F."/>
            <person name="Wong A."/>
            <person name="Wong G.K."/>
            <person name="Wu C.I."/>
            <person name="Wu G."/>
            <person name="Yamamoto D."/>
            <person name="Yang H.P."/>
            <person name="Yang S.P."/>
            <person name="Yorke J.A."/>
            <person name="Yoshida K."/>
            <person name="Zdobnov E."/>
            <person name="Zhang P."/>
            <person name="Zhang Y."/>
            <person name="Zimin A.V."/>
            <person name="Baldwin J."/>
            <person name="Abdouelleil A."/>
            <person name="Abdulkadir J."/>
            <person name="Abebe A."/>
            <person name="Abera B."/>
            <person name="Abreu J."/>
            <person name="Acer S.C."/>
            <person name="Aftuck L."/>
            <person name="Alexander A."/>
            <person name="An P."/>
            <person name="Anderson E."/>
            <person name="Anderson S."/>
            <person name="Arachi H."/>
            <person name="Azer M."/>
            <person name="Bachantsang P."/>
            <person name="Barry A."/>
            <person name="Bayul T."/>
            <person name="Berlin A."/>
            <person name="Bessette D."/>
            <person name="Bloom T."/>
            <person name="Blye J."/>
            <person name="Boguslavskiy L."/>
            <person name="Bonnet C."/>
            <person name="Boukhgalter B."/>
            <person name="Bourzgui I."/>
            <person name="Brown A."/>
            <person name="Cahill P."/>
            <person name="Channer S."/>
            <person name="Cheshatsang Y."/>
            <person name="Chuda L."/>
            <person name="Citroen M."/>
            <person name="Collymore A."/>
            <person name="Cooke P."/>
            <person name="Costello M."/>
            <person name="D'Aco K."/>
            <person name="Daza R."/>
            <person name="De Haan G."/>
            <person name="DeGray S."/>
            <person name="DeMaso C."/>
            <person name="Dhargay N."/>
            <person name="Dooley K."/>
            <person name="Dooley E."/>
            <person name="Doricent M."/>
            <person name="Dorje P."/>
            <person name="Dorjee K."/>
            <person name="Dupes A."/>
            <person name="Elong R."/>
            <person name="Falk J."/>
            <person name="Farina A."/>
            <person name="Faro S."/>
            <person name="Ferguson D."/>
            <person name="Fisher S."/>
            <person name="Foley C.D."/>
            <person name="Franke A."/>
            <person name="Friedrich D."/>
            <person name="Gadbois L."/>
            <person name="Gearin G."/>
            <person name="Gearin C.R."/>
            <person name="Giannoukos G."/>
            <person name="Goode T."/>
            <person name="Graham J."/>
            <person name="Grandbois E."/>
            <person name="Grewal S."/>
            <person name="Gyaltsen K."/>
            <person name="Hafez N."/>
            <person name="Hagos B."/>
            <person name="Hall J."/>
            <person name="Henson C."/>
            <person name="Hollinger A."/>
            <person name="Honan T."/>
            <person name="Huard M.D."/>
            <person name="Hughes L."/>
            <person name="Hurhula B."/>
            <person name="Husby M.E."/>
            <person name="Kamat A."/>
            <person name="Kanga B."/>
            <person name="Kashin S."/>
            <person name="Khazanovich D."/>
            <person name="Kisner P."/>
            <person name="Lance K."/>
            <person name="Lara M."/>
            <person name="Lee W."/>
            <person name="Lennon N."/>
            <person name="Letendre F."/>
            <person name="LeVine R."/>
            <person name="Lipovsky A."/>
            <person name="Liu X."/>
            <person name="Liu J."/>
            <person name="Liu S."/>
            <person name="Lokyitsang T."/>
            <person name="Lokyitsang Y."/>
            <person name="Lubonja R."/>
            <person name="Lui A."/>
            <person name="MacDonald P."/>
            <person name="Magnisalis V."/>
            <person name="Maru K."/>
            <person name="Matthews C."/>
            <person name="McCusker W."/>
            <person name="McDonough S."/>
            <person name="Mehta T."/>
            <person name="Meldrim J."/>
            <person name="Meneus L."/>
            <person name="Mihai O."/>
            <person name="Mihalev A."/>
            <person name="Mihova T."/>
            <person name="Mittelman R."/>
            <person name="Mlenga V."/>
            <person name="Montmayeur A."/>
            <person name="Mulrain L."/>
            <person name="Navidi A."/>
            <person name="Naylor J."/>
            <person name="Negash T."/>
            <person name="Nguyen T."/>
            <person name="Nguyen N."/>
            <person name="Nicol R."/>
            <person name="Norbu C."/>
            <person name="Norbu N."/>
            <person name="Novod N."/>
            <person name="O'Neill B."/>
            <person name="Osman S."/>
            <person name="Markiewicz E."/>
            <person name="Oyono O.L."/>
            <person name="Patti C."/>
            <person name="Phunkhang P."/>
            <person name="Pierre F."/>
            <person name="Priest M."/>
            <person name="Raghuraman S."/>
            <person name="Rege F."/>
            <person name="Reyes R."/>
            <person name="Rise C."/>
            <person name="Rogov P."/>
            <person name="Ross K."/>
            <person name="Ryan E."/>
            <person name="Settipalli S."/>
            <person name="Shea T."/>
            <person name="Sherpa N."/>
            <person name="Shi L."/>
            <person name="Shih D."/>
            <person name="Sparrow T."/>
            <person name="Spaulding J."/>
            <person name="Stalker J."/>
            <person name="Stange-Thomann N."/>
            <person name="Stavropoulos S."/>
            <person name="Stone C."/>
            <person name="Strader C."/>
            <person name="Tesfaye S."/>
            <person name="Thomson T."/>
            <person name="Thoulutsang Y."/>
            <person name="Thoulutsang D."/>
            <person name="Topham K."/>
            <person name="Topping I."/>
            <person name="Tsamla T."/>
            <person name="Vassiliev H."/>
            <person name="Vo A."/>
            <person name="Wangchuk T."/>
            <person name="Wangdi T."/>
            <person name="Weiand M."/>
            <person name="Wilkinson J."/>
            <person name="Wilson A."/>
            <person name="Yadav S."/>
            <person name="Young G."/>
            <person name="Yu Q."/>
            <person name="Zembek L."/>
            <person name="Zhong D."/>
            <person name="Zimmer A."/>
            <person name="Zwirko Z."/>
            <person name="Jaffe D.B."/>
            <person name="Alvarez P."/>
            <person name="Brockman W."/>
            <person name="Butler J."/>
            <person name="Chin C."/>
            <person name="Gnerre S."/>
            <person name="Grabherr M."/>
            <person name="Kleber M."/>
            <person name="Mauceli E."/>
            <person name="MacCallum I."/>
        </authorList>
    </citation>
    <scope>NUCLEOTIDE SEQUENCE [LARGE SCALE GENOMIC DNA]</scope>
    <source>
        <strain evidence="4">white501</strain>
    </source>
</reference>
<evidence type="ECO:0000313" key="4">
    <source>
        <dbReference type="Proteomes" id="UP000000304"/>
    </source>
</evidence>
<dbReference type="AlphaFoldDB" id="B4NUQ7"/>
<feature type="domain" description="DHX34-like C2H2-type zinc finger" evidence="2">
    <location>
        <begin position="96"/>
        <end position="119"/>
    </location>
</feature>
<dbReference type="HOGENOM" id="CLU_2017644_0_0_1"/>
<evidence type="ECO:0000259" key="2">
    <source>
        <dbReference type="Pfam" id="PF24485"/>
    </source>
</evidence>
<accession>B4NUQ7</accession>
<dbReference type="EMBL" id="CH984191">
    <property type="protein sequence ID" value="EDX16704.1"/>
    <property type="molecule type" value="Genomic_DNA"/>
</dbReference>
<keyword evidence="4" id="KW-1185">Reference proteome</keyword>
<dbReference type="STRING" id="7240.B4NUQ7"/>
<gene>
    <name evidence="3" type="primary">Dsim\GD24460</name>
    <name evidence="3" type="ORF">Dsim_GD24460</name>
</gene>